<sequence length="646" mass="70185">MSVVAWERRARALDGDIHLNGEEVDVVAGGGLVSFDEELSVSGSPIVRVGVLDPERVLVGSELLDLRRDDAEKLGREVELVVDGVAYWLRSVVKRRDVFELTFEDRTVCRLRDRGRPTKDKEGASDHRAFIRRLCALAKVEDPITRDPLQEELESRKSTGTGTSRGKRDRARRAADDRLESGIAPGARLRVKSAWGTPGQLDIASQLLEVATRLGASDKVMVSLIAVAIQESFLTNLRTPSEDGYGSYGVLQPRVDYSNTHLRRPVTMAQALDVAFNAEAFLRDPGWASKGGAMRWDRLRPDWTIGQLGQQVERGPPAADYDQWEGQARAIVEAYLGRGVAMQGGATSSGGRTETRLTVGRGESYWDAAVRIAESYRFRFFVVSNTPYYVADEALLDSRPRMTIAEDSPGVDAIDWEWAPRKELRQTEVECNVHAWQAPPGSVVELDDDCGPAAGRWLVGEYARSRFADKARITLVKGRKPTVPTEAADEGEGEGSAGASSAASRVGTSGYWYPLSARGKFLGGPGGDGSHSRVDWPHNWQSDEAVDIEVPVGTTVFAVRSGTVEKAAGSVGDGSGRTDGLTVTIKTDDGRRWFYTHLSTRSPRVRAGAKVVGGQQIGRSGLGGGVPHLHIAVDRGDPVQLLGLST</sequence>
<dbReference type="KEGG" id="cwo:Cwoe_1743"/>
<dbReference type="EMBL" id="CP001854">
    <property type="protein sequence ID" value="ADB50170.1"/>
    <property type="molecule type" value="Genomic_DNA"/>
</dbReference>
<dbReference type="eggNOG" id="COG0739">
    <property type="taxonomic scope" value="Bacteria"/>
</dbReference>
<protein>
    <submittedName>
        <fullName evidence="3">Peptidase M23</fullName>
    </submittedName>
</protein>
<dbReference type="InterPro" id="IPR016047">
    <property type="entry name" value="M23ase_b-sheet_dom"/>
</dbReference>
<dbReference type="PANTHER" id="PTHR21666:SF270">
    <property type="entry name" value="MUREIN HYDROLASE ACTIVATOR ENVC"/>
    <property type="match status" value="1"/>
</dbReference>
<evidence type="ECO:0000256" key="1">
    <source>
        <dbReference type="SAM" id="MobiDB-lite"/>
    </source>
</evidence>
<dbReference type="SUPFAM" id="SSF51261">
    <property type="entry name" value="Duplicated hybrid motif"/>
    <property type="match status" value="1"/>
</dbReference>
<dbReference type="InterPro" id="IPR011055">
    <property type="entry name" value="Dup_hybrid_motif"/>
</dbReference>
<dbReference type="Gene3D" id="2.70.70.10">
    <property type="entry name" value="Glucose Permease (Domain IIA)"/>
    <property type="match status" value="1"/>
</dbReference>
<name>D3F1Z5_CONWI</name>
<feature type="domain" description="M23ase beta-sheet core" evidence="2">
    <location>
        <begin position="544"/>
        <end position="636"/>
    </location>
</feature>
<feature type="region of interest" description="Disordered" evidence="1">
    <location>
        <begin position="147"/>
        <end position="177"/>
    </location>
</feature>
<gene>
    <name evidence="3" type="ordered locus">Cwoe_1743</name>
</gene>
<dbReference type="Pfam" id="PF01551">
    <property type="entry name" value="Peptidase_M23"/>
    <property type="match status" value="1"/>
</dbReference>
<evidence type="ECO:0000259" key="2">
    <source>
        <dbReference type="Pfam" id="PF01551"/>
    </source>
</evidence>
<proteinExistence type="predicted"/>
<dbReference type="Proteomes" id="UP000008229">
    <property type="component" value="Chromosome"/>
</dbReference>
<feature type="region of interest" description="Disordered" evidence="1">
    <location>
        <begin position="481"/>
        <end position="504"/>
    </location>
</feature>
<accession>D3F1Z5</accession>
<dbReference type="GO" id="GO:0004222">
    <property type="term" value="F:metalloendopeptidase activity"/>
    <property type="evidence" value="ECO:0007669"/>
    <property type="project" value="TreeGrafter"/>
</dbReference>
<reference evidence="4" key="2">
    <citation type="submission" date="2010-01" db="EMBL/GenBank/DDBJ databases">
        <title>The complete genome of Conexibacter woesei DSM 14684.</title>
        <authorList>
            <consortium name="US DOE Joint Genome Institute (JGI-PGF)"/>
            <person name="Lucas S."/>
            <person name="Copeland A."/>
            <person name="Lapidus A."/>
            <person name="Glavina del Rio T."/>
            <person name="Dalin E."/>
            <person name="Tice H."/>
            <person name="Bruce D."/>
            <person name="Goodwin L."/>
            <person name="Pitluck S."/>
            <person name="Kyrpides N."/>
            <person name="Mavromatis K."/>
            <person name="Ivanova N."/>
            <person name="Mikhailova N."/>
            <person name="Chertkov O."/>
            <person name="Brettin T."/>
            <person name="Detter J.C."/>
            <person name="Han C."/>
            <person name="Larimer F."/>
            <person name="Land M."/>
            <person name="Hauser L."/>
            <person name="Markowitz V."/>
            <person name="Cheng J.-F."/>
            <person name="Hugenholtz P."/>
            <person name="Woyke T."/>
            <person name="Wu D."/>
            <person name="Pukall R."/>
            <person name="Steenblock K."/>
            <person name="Schneider S."/>
            <person name="Klenk H.-P."/>
            <person name="Eisen J.A."/>
        </authorList>
    </citation>
    <scope>NUCLEOTIDE SEQUENCE [LARGE SCALE GENOMIC DNA]</scope>
    <source>
        <strain evidence="4">DSM 14684 / CIP 108061 / JCM 11494 / NBRC 100937 / ID131577</strain>
    </source>
</reference>
<dbReference type="HOGENOM" id="CLU_423738_0_0_11"/>
<dbReference type="AlphaFoldDB" id="D3F1Z5"/>
<reference evidence="3 4" key="1">
    <citation type="journal article" date="2010" name="Stand. Genomic Sci.">
        <title>Complete genome sequence of Conexibacter woesei type strain (ID131577).</title>
        <authorList>
            <person name="Pukall R."/>
            <person name="Lapidus A."/>
            <person name="Glavina Del Rio T."/>
            <person name="Copeland A."/>
            <person name="Tice H."/>
            <person name="Cheng J.-F."/>
            <person name="Lucas S."/>
            <person name="Chen F."/>
            <person name="Nolan M."/>
            <person name="Bruce D."/>
            <person name="Goodwin L."/>
            <person name="Pitluck S."/>
            <person name="Mavromatis K."/>
            <person name="Ivanova N."/>
            <person name="Ovchinnikova G."/>
            <person name="Pati A."/>
            <person name="Chen A."/>
            <person name="Palaniappan K."/>
            <person name="Land M."/>
            <person name="Hauser L."/>
            <person name="Chang Y.-J."/>
            <person name="Jeffries C.D."/>
            <person name="Chain P."/>
            <person name="Meincke L."/>
            <person name="Sims D."/>
            <person name="Brettin T."/>
            <person name="Detter J.C."/>
            <person name="Rohde M."/>
            <person name="Goeker M."/>
            <person name="Bristow J."/>
            <person name="Eisen J.A."/>
            <person name="Markowitz V."/>
            <person name="Kyrpides N.C."/>
            <person name="Klenk H.-P."/>
            <person name="Hugenholtz P."/>
        </authorList>
    </citation>
    <scope>NUCLEOTIDE SEQUENCE [LARGE SCALE GENOMIC DNA]</scope>
    <source>
        <strain evidence="4">DSM 14684 / CIP 108061 / JCM 11494 / NBRC 100937 / ID131577</strain>
    </source>
</reference>
<dbReference type="PANTHER" id="PTHR21666">
    <property type="entry name" value="PEPTIDASE-RELATED"/>
    <property type="match status" value="1"/>
</dbReference>
<dbReference type="InterPro" id="IPR050570">
    <property type="entry name" value="Cell_wall_metabolism_enzyme"/>
</dbReference>
<feature type="compositionally biased region" description="Basic and acidic residues" evidence="1">
    <location>
        <begin position="147"/>
        <end position="157"/>
    </location>
</feature>
<evidence type="ECO:0000313" key="3">
    <source>
        <dbReference type="EMBL" id="ADB50170.1"/>
    </source>
</evidence>
<dbReference type="RefSeq" id="WP_012933221.1">
    <property type="nucleotide sequence ID" value="NC_013739.1"/>
</dbReference>
<dbReference type="CDD" id="cd12797">
    <property type="entry name" value="M23_peptidase"/>
    <property type="match status" value="1"/>
</dbReference>
<dbReference type="OrthoDB" id="9810477at2"/>
<organism evidence="3 4">
    <name type="scientific">Conexibacter woesei (strain DSM 14684 / CCUG 47730 / CIP 108061 / JCM 11494 / NBRC 100937 / ID131577)</name>
    <dbReference type="NCBI Taxonomy" id="469383"/>
    <lineage>
        <taxon>Bacteria</taxon>
        <taxon>Bacillati</taxon>
        <taxon>Actinomycetota</taxon>
        <taxon>Thermoleophilia</taxon>
        <taxon>Solirubrobacterales</taxon>
        <taxon>Conexibacteraceae</taxon>
        <taxon>Conexibacter</taxon>
    </lineage>
</organism>
<keyword evidence="4" id="KW-1185">Reference proteome</keyword>
<dbReference type="STRING" id="469383.Cwoe_1743"/>
<evidence type="ECO:0000313" key="4">
    <source>
        <dbReference type="Proteomes" id="UP000008229"/>
    </source>
</evidence>